<feature type="transmembrane region" description="Helical" evidence="5">
    <location>
        <begin position="105"/>
        <end position="123"/>
    </location>
</feature>
<dbReference type="Proteomes" id="UP000292445">
    <property type="component" value="Unassembled WGS sequence"/>
</dbReference>
<evidence type="ECO:0000313" key="8">
    <source>
        <dbReference type="Proteomes" id="UP000292445"/>
    </source>
</evidence>
<feature type="transmembrane region" description="Helical" evidence="5">
    <location>
        <begin position="135"/>
        <end position="158"/>
    </location>
</feature>
<feature type="domain" description="O-antigen ligase-related" evidence="6">
    <location>
        <begin position="205"/>
        <end position="360"/>
    </location>
</feature>
<dbReference type="GO" id="GO:0016874">
    <property type="term" value="F:ligase activity"/>
    <property type="evidence" value="ECO:0007669"/>
    <property type="project" value="UniProtKB-KW"/>
</dbReference>
<sequence length="430" mass="47128">MDGPASARRLDHFLIGALVALCFICSLVPTTFQMGELGPEAGHQIAEGSLLRQIQFGTIFLTAGWLAYRHPAEALGIFRRMNPFLILLLIYCAASIAWSPAPNVTIKRVILLGGLLLTGIVISPPIARPRQFSHALLGTLSALVVVSAFVAVALPHIGVDLFLDGAWRGIMWQKNLLGAVAGLCVMLWLRECMERRLPLGRTVAATLFSLFVLFMSKSTTSMVVTAVGIAIYLALRQRWVRDSHAGLIASLVGLSLLLALTYVFYIATGRLPTWQDVIAPIATLLNKSPDLTGRTEIWRLVLVAAREHLTFGIGYGAFWIGEGGPAQFIADEFGWMPSHGHNGYIDLLNEIGIVGLALFIGLLLWHMVSLFLLMRVDRDEAALHLSILVLMVISNFSESQFLRDVSLQNMVLIFSSITVSARLQFARRGT</sequence>
<comment type="caution">
    <text evidence="7">The sequence shown here is derived from an EMBL/GenBank/DDBJ whole genome shotgun (WGS) entry which is preliminary data.</text>
</comment>
<dbReference type="Pfam" id="PF04932">
    <property type="entry name" value="Wzy_C"/>
    <property type="match status" value="1"/>
</dbReference>
<dbReference type="OrthoDB" id="115889at2"/>
<dbReference type="GO" id="GO:0016020">
    <property type="term" value="C:membrane"/>
    <property type="evidence" value="ECO:0007669"/>
    <property type="project" value="UniProtKB-SubCell"/>
</dbReference>
<keyword evidence="8" id="KW-1185">Reference proteome</keyword>
<evidence type="ECO:0000256" key="5">
    <source>
        <dbReference type="SAM" id="Phobius"/>
    </source>
</evidence>
<reference evidence="7 8" key="1">
    <citation type="submission" date="2019-02" db="EMBL/GenBank/DDBJ databases">
        <title>Genomic Encyclopedia of Type Strains, Phase IV (KMG-IV): sequencing the most valuable type-strain genomes for metagenomic binning, comparative biology and taxonomic classification.</title>
        <authorList>
            <person name="Goeker M."/>
        </authorList>
    </citation>
    <scope>NUCLEOTIDE SEQUENCE [LARGE SCALE GENOMIC DNA]</scope>
    <source>
        <strain evidence="7 8">K24</strain>
    </source>
</reference>
<evidence type="ECO:0000256" key="3">
    <source>
        <dbReference type="ARBA" id="ARBA00022989"/>
    </source>
</evidence>
<feature type="transmembrane region" description="Helical" evidence="5">
    <location>
        <begin position="170"/>
        <end position="189"/>
    </location>
</feature>
<evidence type="ECO:0000313" key="7">
    <source>
        <dbReference type="EMBL" id="RZS78511.1"/>
    </source>
</evidence>
<protein>
    <submittedName>
        <fullName evidence="7">O-antigen ligase</fullName>
    </submittedName>
</protein>
<dbReference type="PANTHER" id="PTHR37422">
    <property type="entry name" value="TEICHURONIC ACID BIOSYNTHESIS PROTEIN TUAE"/>
    <property type="match status" value="1"/>
</dbReference>
<keyword evidence="2 5" id="KW-0812">Transmembrane</keyword>
<feature type="transmembrane region" description="Helical" evidence="5">
    <location>
        <begin position="80"/>
        <end position="99"/>
    </location>
</feature>
<feature type="transmembrane region" description="Helical" evidence="5">
    <location>
        <begin position="50"/>
        <end position="68"/>
    </location>
</feature>
<feature type="transmembrane region" description="Helical" evidence="5">
    <location>
        <begin position="220"/>
        <end position="235"/>
    </location>
</feature>
<keyword evidence="3 5" id="KW-1133">Transmembrane helix</keyword>
<evidence type="ECO:0000256" key="4">
    <source>
        <dbReference type="ARBA" id="ARBA00023136"/>
    </source>
</evidence>
<dbReference type="InterPro" id="IPR051533">
    <property type="entry name" value="WaaL-like"/>
</dbReference>
<accession>A0A4Q7N9G9</accession>
<gene>
    <name evidence="7" type="ORF">EV675_5161</name>
</gene>
<organism evidence="7 8">
    <name type="scientific">Pigmentiphaga kullae</name>
    <dbReference type="NCBI Taxonomy" id="151784"/>
    <lineage>
        <taxon>Bacteria</taxon>
        <taxon>Pseudomonadati</taxon>
        <taxon>Pseudomonadota</taxon>
        <taxon>Betaproteobacteria</taxon>
        <taxon>Burkholderiales</taxon>
        <taxon>Alcaligenaceae</taxon>
        <taxon>Pigmentiphaga</taxon>
    </lineage>
</organism>
<proteinExistence type="predicted"/>
<evidence type="ECO:0000256" key="2">
    <source>
        <dbReference type="ARBA" id="ARBA00022692"/>
    </source>
</evidence>
<dbReference type="AlphaFoldDB" id="A0A4Q7N9G9"/>
<dbReference type="EMBL" id="SGXC01000003">
    <property type="protein sequence ID" value="RZS78511.1"/>
    <property type="molecule type" value="Genomic_DNA"/>
</dbReference>
<name>A0A4Q7N9G9_9BURK</name>
<dbReference type="PANTHER" id="PTHR37422:SF17">
    <property type="entry name" value="O-ANTIGEN LIGASE"/>
    <property type="match status" value="1"/>
</dbReference>
<feature type="transmembrane region" description="Helical" evidence="5">
    <location>
        <begin position="12"/>
        <end position="30"/>
    </location>
</feature>
<evidence type="ECO:0000259" key="6">
    <source>
        <dbReference type="Pfam" id="PF04932"/>
    </source>
</evidence>
<dbReference type="InterPro" id="IPR007016">
    <property type="entry name" value="O-antigen_ligase-rel_domated"/>
</dbReference>
<keyword evidence="7" id="KW-0436">Ligase</keyword>
<dbReference type="RefSeq" id="WP_130361302.1">
    <property type="nucleotide sequence ID" value="NZ_SGXC01000003.1"/>
</dbReference>
<feature type="transmembrane region" description="Helical" evidence="5">
    <location>
        <begin position="351"/>
        <end position="374"/>
    </location>
</feature>
<feature type="transmembrane region" description="Helical" evidence="5">
    <location>
        <begin position="247"/>
        <end position="267"/>
    </location>
</feature>
<evidence type="ECO:0000256" key="1">
    <source>
        <dbReference type="ARBA" id="ARBA00004141"/>
    </source>
</evidence>
<comment type="subcellular location">
    <subcellularLocation>
        <location evidence="1">Membrane</location>
        <topology evidence="1">Multi-pass membrane protein</topology>
    </subcellularLocation>
</comment>
<keyword evidence="4 5" id="KW-0472">Membrane</keyword>